<evidence type="ECO:0000313" key="5">
    <source>
        <dbReference type="Proteomes" id="UP000467840"/>
    </source>
</evidence>
<dbReference type="PRINTS" id="PR00625">
    <property type="entry name" value="JDOMAIN"/>
</dbReference>
<protein>
    <recommendedName>
        <fullName evidence="3">J domain-containing protein</fullName>
    </recommendedName>
</protein>
<keyword evidence="2" id="KW-1133">Transmembrane helix</keyword>
<dbReference type="PANTHER" id="PTHR43096:SF58">
    <property type="entry name" value="CHAPERONE DNAJ-DOMAIN SUPERFAMILY PROTEIN"/>
    <property type="match status" value="1"/>
</dbReference>
<feature type="transmembrane region" description="Helical" evidence="2">
    <location>
        <begin position="23"/>
        <end position="47"/>
    </location>
</feature>
<accession>A0A6A6M3Q9</accession>
<dbReference type="GO" id="GO:0042026">
    <property type="term" value="P:protein refolding"/>
    <property type="evidence" value="ECO:0007669"/>
    <property type="project" value="TreeGrafter"/>
</dbReference>
<dbReference type="Pfam" id="PF00226">
    <property type="entry name" value="DnaJ"/>
    <property type="match status" value="1"/>
</dbReference>
<dbReference type="AlphaFoldDB" id="A0A6A6M3Q9"/>
<dbReference type="PROSITE" id="PS50076">
    <property type="entry name" value="DNAJ_2"/>
    <property type="match status" value="1"/>
</dbReference>
<organism evidence="4 5">
    <name type="scientific">Hevea brasiliensis</name>
    <name type="common">Para rubber tree</name>
    <name type="synonym">Siphonia brasiliensis</name>
    <dbReference type="NCBI Taxonomy" id="3981"/>
    <lineage>
        <taxon>Eukaryota</taxon>
        <taxon>Viridiplantae</taxon>
        <taxon>Streptophyta</taxon>
        <taxon>Embryophyta</taxon>
        <taxon>Tracheophyta</taxon>
        <taxon>Spermatophyta</taxon>
        <taxon>Magnoliopsida</taxon>
        <taxon>eudicotyledons</taxon>
        <taxon>Gunneridae</taxon>
        <taxon>Pentapetalae</taxon>
        <taxon>rosids</taxon>
        <taxon>fabids</taxon>
        <taxon>Malpighiales</taxon>
        <taxon>Euphorbiaceae</taxon>
        <taxon>Crotonoideae</taxon>
        <taxon>Micrandreae</taxon>
        <taxon>Hevea</taxon>
    </lineage>
</organism>
<name>A0A6A6M3Q9_HEVBR</name>
<feature type="compositionally biased region" description="Acidic residues" evidence="1">
    <location>
        <begin position="197"/>
        <end position="208"/>
    </location>
</feature>
<evidence type="ECO:0000256" key="1">
    <source>
        <dbReference type="SAM" id="MobiDB-lite"/>
    </source>
</evidence>
<feature type="region of interest" description="Disordered" evidence="1">
    <location>
        <begin position="190"/>
        <end position="209"/>
    </location>
</feature>
<evidence type="ECO:0000256" key="2">
    <source>
        <dbReference type="SAM" id="Phobius"/>
    </source>
</evidence>
<dbReference type="CDD" id="cd06257">
    <property type="entry name" value="DnaJ"/>
    <property type="match status" value="1"/>
</dbReference>
<evidence type="ECO:0000259" key="3">
    <source>
        <dbReference type="PROSITE" id="PS50076"/>
    </source>
</evidence>
<dbReference type="SUPFAM" id="SSF46565">
    <property type="entry name" value="Chaperone J-domain"/>
    <property type="match status" value="1"/>
</dbReference>
<dbReference type="InterPro" id="IPR018253">
    <property type="entry name" value="DnaJ_domain_CS"/>
</dbReference>
<dbReference type="GO" id="GO:0005737">
    <property type="term" value="C:cytoplasm"/>
    <property type="evidence" value="ECO:0007669"/>
    <property type="project" value="TreeGrafter"/>
</dbReference>
<comment type="caution">
    <text evidence="4">The sequence shown here is derived from an EMBL/GenBank/DDBJ whole genome shotgun (WGS) entry which is preliminary data.</text>
</comment>
<gene>
    <name evidence="4" type="ORF">GH714_022567</name>
</gene>
<dbReference type="GO" id="GO:0051082">
    <property type="term" value="F:unfolded protein binding"/>
    <property type="evidence" value="ECO:0007669"/>
    <property type="project" value="TreeGrafter"/>
</dbReference>
<keyword evidence="2" id="KW-0812">Transmembrane</keyword>
<dbReference type="Gene3D" id="1.10.287.110">
    <property type="entry name" value="DnaJ domain"/>
    <property type="match status" value="1"/>
</dbReference>
<dbReference type="Proteomes" id="UP000467840">
    <property type="component" value="Chromosome 9"/>
</dbReference>
<dbReference type="EMBL" id="JAAGAX010000008">
    <property type="protein sequence ID" value="KAF2306926.1"/>
    <property type="molecule type" value="Genomic_DNA"/>
</dbReference>
<feature type="domain" description="J" evidence="3">
    <location>
        <begin position="77"/>
        <end position="141"/>
    </location>
</feature>
<dbReference type="InterPro" id="IPR001623">
    <property type="entry name" value="DnaJ_domain"/>
</dbReference>
<feature type="transmembrane region" description="Helical" evidence="2">
    <location>
        <begin position="259"/>
        <end position="279"/>
    </location>
</feature>
<reference evidence="4 5" key="1">
    <citation type="journal article" date="2020" name="Mol. Plant">
        <title>The Chromosome-Based Rubber Tree Genome Provides New Insights into Spurge Genome Evolution and Rubber Biosynthesis.</title>
        <authorList>
            <person name="Liu J."/>
            <person name="Shi C."/>
            <person name="Shi C.C."/>
            <person name="Li W."/>
            <person name="Zhang Q.J."/>
            <person name="Zhang Y."/>
            <person name="Li K."/>
            <person name="Lu H.F."/>
            <person name="Shi C."/>
            <person name="Zhu S.T."/>
            <person name="Xiao Z.Y."/>
            <person name="Nan H."/>
            <person name="Yue Y."/>
            <person name="Zhu X.G."/>
            <person name="Wu Y."/>
            <person name="Hong X.N."/>
            <person name="Fan G.Y."/>
            <person name="Tong Y."/>
            <person name="Zhang D."/>
            <person name="Mao C.L."/>
            <person name="Liu Y.L."/>
            <person name="Hao S.J."/>
            <person name="Liu W.Q."/>
            <person name="Lv M.Q."/>
            <person name="Zhang H.B."/>
            <person name="Liu Y."/>
            <person name="Hu-Tang G.R."/>
            <person name="Wang J.P."/>
            <person name="Wang J.H."/>
            <person name="Sun Y.H."/>
            <person name="Ni S.B."/>
            <person name="Chen W.B."/>
            <person name="Zhang X.C."/>
            <person name="Jiao Y.N."/>
            <person name="Eichler E.E."/>
            <person name="Li G.H."/>
            <person name="Liu X."/>
            <person name="Gao L.Z."/>
        </authorList>
    </citation>
    <scope>NUCLEOTIDE SEQUENCE [LARGE SCALE GENOMIC DNA]</scope>
    <source>
        <strain evidence="5">cv. GT1</strain>
        <tissue evidence="4">Leaf</tissue>
    </source>
</reference>
<feature type="transmembrane region" description="Helical" evidence="2">
    <location>
        <begin position="291"/>
        <end position="309"/>
    </location>
</feature>
<evidence type="ECO:0000313" key="4">
    <source>
        <dbReference type="EMBL" id="KAF2306926.1"/>
    </source>
</evidence>
<dbReference type="PANTHER" id="PTHR43096">
    <property type="entry name" value="DNAJ HOMOLOG 1, MITOCHONDRIAL-RELATED"/>
    <property type="match status" value="1"/>
</dbReference>
<keyword evidence="2" id="KW-0472">Membrane</keyword>
<proteinExistence type="predicted"/>
<sequence length="331" mass="37351">MNYNAGAASGGTHPHRNRRLRSLIVVVVLLLSIAGFNSSIGAAWSWAHHHNRLSRLRKWSSVVVASSSWAAFNGEQDHYALLGLARNASSADIKRAYRLLARKYHPDVSKHSKASELFKSIHHAYEILSNEVTRTQYDRVLKFQEDAGSSYGRKQYYNHEFEDGLRIYKWAELRRKMQRERYWEHYNASEENSSADSDTEEVAEEGNLDQERGPFSDLLRSVFISLFLLQIFGSRLSLAFSSLLALFDRRLDAGYKIGYLIAWILGGRGGILLTLCLQFASWACGKTSSSVVALIVVAMWVGSNLARYAPLPQGALLTLLYMSIKLQADLN</sequence>
<feature type="transmembrane region" description="Helical" evidence="2">
    <location>
        <begin position="222"/>
        <end position="247"/>
    </location>
</feature>
<dbReference type="InterPro" id="IPR036869">
    <property type="entry name" value="J_dom_sf"/>
</dbReference>
<dbReference type="PROSITE" id="PS00636">
    <property type="entry name" value="DNAJ_1"/>
    <property type="match status" value="1"/>
</dbReference>
<keyword evidence="5" id="KW-1185">Reference proteome</keyword>
<dbReference type="SMART" id="SM00271">
    <property type="entry name" value="DnaJ"/>
    <property type="match status" value="1"/>
</dbReference>
<dbReference type="FunFam" id="1.10.287.110:FF:000227">
    <property type="entry name" value="Uncharacterized protein"/>
    <property type="match status" value="1"/>
</dbReference>